<evidence type="ECO:0000313" key="3">
    <source>
        <dbReference type="Proteomes" id="UP000489600"/>
    </source>
</evidence>
<evidence type="ECO:0000259" key="1">
    <source>
        <dbReference type="Pfam" id="PF12313"/>
    </source>
</evidence>
<evidence type="ECO:0000313" key="2">
    <source>
        <dbReference type="EMBL" id="VVB01893.1"/>
    </source>
</evidence>
<dbReference type="InterPro" id="IPR021094">
    <property type="entry name" value="NPR1/NIM1-like_C"/>
</dbReference>
<proteinExistence type="predicted"/>
<organism evidence="2 3">
    <name type="scientific">Arabis nemorensis</name>
    <dbReference type="NCBI Taxonomy" id="586526"/>
    <lineage>
        <taxon>Eukaryota</taxon>
        <taxon>Viridiplantae</taxon>
        <taxon>Streptophyta</taxon>
        <taxon>Embryophyta</taxon>
        <taxon>Tracheophyta</taxon>
        <taxon>Spermatophyta</taxon>
        <taxon>Magnoliopsida</taxon>
        <taxon>eudicotyledons</taxon>
        <taxon>Gunneridae</taxon>
        <taxon>Pentapetalae</taxon>
        <taxon>rosids</taxon>
        <taxon>malvids</taxon>
        <taxon>Brassicales</taxon>
        <taxon>Brassicaceae</taxon>
        <taxon>Arabideae</taxon>
        <taxon>Arabis</taxon>
    </lineage>
</organism>
<accession>A0A565BM03</accession>
<dbReference type="EMBL" id="CABITT030000004">
    <property type="protein sequence ID" value="VVB01893.1"/>
    <property type="molecule type" value="Genomic_DNA"/>
</dbReference>
<name>A0A565BM03_9BRAS</name>
<dbReference type="Pfam" id="PF12313">
    <property type="entry name" value="NPR1_like_C"/>
    <property type="match status" value="1"/>
</dbReference>
<keyword evidence="3" id="KW-1185">Reference proteome</keyword>
<feature type="domain" description="NPR1/NIM1-like C-terminal" evidence="1">
    <location>
        <begin position="12"/>
        <end position="60"/>
    </location>
</feature>
<protein>
    <recommendedName>
        <fullName evidence="1">NPR1/NIM1-like C-terminal domain-containing protein</fullName>
    </recommendedName>
</protein>
<sequence>MRLWTVRRPSLNWLACGEDDTPEKRVQKKQRYMEIMETVEKTFIEDKKFGNSSLTASSSFTSKEGKL</sequence>
<reference evidence="2" key="1">
    <citation type="submission" date="2019-07" db="EMBL/GenBank/DDBJ databases">
        <authorList>
            <person name="Dittberner H."/>
        </authorList>
    </citation>
    <scope>NUCLEOTIDE SEQUENCE [LARGE SCALE GENOMIC DNA]</scope>
</reference>
<comment type="caution">
    <text evidence="2">The sequence shown here is derived from an EMBL/GenBank/DDBJ whole genome shotgun (WGS) entry which is preliminary data.</text>
</comment>
<dbReference type="AlphaFoldDB" id="A0A565BM03"/>
<dbReference type="Proteomes" id="UP000489600">
    <property type="component" value="Unassembled WGS sequence"/>
</dbReference>
<gene>
    <name evidence="2" type="ORF">ANE_LOCUS12337</name>
</gene>